<comment type="cofactor">
    <cofactor evidence="1">
        <name>pantetheine 4'-phosphate</name>
        <dbReference type="ChEBI" id="CHEBI:47942"/>
    </cofactor>
</comment>
<dbReference type="Gene3D" id="3.30.559.10">
    <property type="entry name" value="Chloramphenicol acetyltransferase-like domain"/>
    <property type="match status" value="1"/>
</dbReference>
<dbReference type="FunFam" id="1.10.1200.10:FF:000005">
    <property type="entry name" value="Nonribosomal peptide synthetase 1"/>
    <property type="match status" value="1"/>
</dbReference>
<feature type="non-terminal residue" evidence="5">
    <location>
        <position position="277"/>
    </location>
</feature>
<feature type="domain" description="Carrier" evidence="4">
    <location>
        <begin position="1"/>
        <end position="72"/>
    </location>
</feature>
<dbReference type="Gene3D" id="1.10.1200.10">
    <property type="entry name" value="ACP-like"/>
    <property type="match status" value="1"/>
</dbReference>
<organism evidence="5 6">
    <name type="scientific">Corallococcus llansteffanensis</name>
    <dbReference type="NCBI Taxonomy" id="2316731"/>
    <lineage>
        <taxon>Bacteria</taxon>
        <taxon>Pseudomonadati</taxon>
        <taxon>Myxococcota</taxon>
        <taxon>Myxococcia</taxon>
        <taxon>Myxococcales</taxon>
        <taxon>Cystobacterineae</taxon>
        <taxon>Myxococcaceae</taxon>
        <taxon>Corallococcus</taxon>
    </lineage>
</organism>
<evidence type="ECO:0000256" key="3">
    <source>
        <dbReference type="ARBA" id="ARBA00022553"/>
    </source>
</evidence>
<comment type="caution">
    <text evidence="5">The sequence shown here is derived from an EMBL/GenBank/DDBJ whole genome shotgun (WGS) entry which is preliminary data.</text>
</comment>
<dbReference type="RefSeq" id="WP_208723375.1">
    <property type="nucleotide sequence ID" value="NZ_RAWB01001105.1"/>
</dbReference>
<dbReference type="InterPro" id="IPR023213">
    <property type="entry name" value="CAT-like_dom_sf"/>
</dbReference>
<dbReference type="CDD" id="cd19531">
    <property type="entry name" value="LCL_NRPS-like"/>
    <property type="match status" value="1"/>
</dbReference>
<name>A0A3A8MQN0_9BACT</name>
<feature type="non-terminal residue" evidence="5">
    <location>
        <position position="1"/>
    </location>
</feature>
<dbReference type="GO" id="GO:0044550">
    <property type="term" value="P:secondary metabolite biosynthetic process"/>
    <property type="evidence" value="ECO:0007669"/>
    <property type="project" value="TreeGrafter"/>
</dbReference>
<dbReference type="Pfam" id="PF00550">
    <property type="entry name" value="PP-binding"/>
    <property type="match status" value="1"/>
</dbReference>
<keyword evidence="2" id="KW-0596">Phosphopantetheine</keyword>
<keyword evidence="3" id="KW-0597">Phosphoprotein</keyword>
<proteinExistence type="predicted"/>
<dbReference type="InterPro" id="IPR020806">
    <property type="entry name" value="PKS_PP-bd"/>
</dbReference>
<dbReference type="SUPFAM" id="SSF52777">
    <property type="entry name" value="CoA-dependent acyltransferases"/>
    <property type="match status" value="1"/>
</dbReference>
<dbReference type="PROSITE" id="PS00012">
    <property type="entry name" value="PHOSPHOPANTETHEINE"/>
    <property type="match status" value="1"/>
</dbReference>
<evidence type="ECO:0000313" key="5">
    <source>
        <dbReference type="EMBL" id="RKH34336.1"/>
    </source>
</evidence>
<keyword evidence="6" id="KW-1185">Reference proteome</keyword>
<dbReference type="EMBL" id="RAWB01001105">
    <property type="protein sequence ID" value="RKH34336.1"/>
    <property type="molecule type" value="Genomic_DNA"/>
</dbReference>
<evidence type="ECO:0000259" key="4">
    <source>
        <dbReference type="PROSITE" id="PS50075"/>
    </source>
</evidence>
<dbReference type="Proteomes" id="UP000272888">
    <property type="component" value="Unassembled WGS sequence"/>
</dbReference>
<evidence type="ECO:0000313" key="6">
    <source>
        <dbReference type="Proteomes" id="UP000272888"/>
    </source>
</evidence>
<dbReference type="GO" id="GO:0043041">
    <property type="term" value="P:amino acid activation for nonribosomal peptide biosynthetic process"/>
    <property type="evidence" value="ECO:0007669"/>
    <property type="project" value="TreeGrafter"/>
</dbReference>
<dbReference type="InterPro" id="IPR006162">
    <property type="entry name" value="Ppantetheine_attach_site"/>
</dbReference>
<protein>
    <submittedName>
        <fullName evidence="5">Non-ribosomal peptide synthetase</fullName>
    </submittedName>
</protein>
<dbReference type="FunFam" id="3.30.559.10:FF:000012">
    <property type="entry name" value="Non-ribosomal peptide synthetase"/>
    <property type="match status" value="1"/>
</dbReference>
<dbReference type="InterPro" id="IPR036736">
    <property type="entry name" value="ACP-like_sf"/>
</dbReference>
<dbReference type="SMART" id="SM00823">
    <property type="entry name" value="PKS_PP"/>
    <property type="match status" value="1"/>
</dbReference>
<dbReference type="GO" id="GO:0005829">
    <property type="term" value="C:cytosol"/>
    <property type="evidence" value="ECO:0007669"/>
    <property type="project" value="TreeGrafter"/>
</dbReference>
<dbReference type="PROSITE" id="PS50075">
    <property type="entry name" value="CARRIER"/>
    <property type="match status" value="1"/>
</dbReference>
<dbReference type="PANTHER" id="PTHR45527">
    <property type="entry name" value="NONRIBOSOMAL PEPTIDE SYNTHETASE"/>
    <property type="match status" value="1"/>
</dbReference>
<reference evidence="6" key="1">
    <citation type="submission" date="2018-09" db="EMBL/GenBank/DDBJ databases">
        <authorList>
            <person name="Livingstone P.G."/>
            <person name="Whitworth D.E."/>
        </authorList>
    </citation>
    <scope>NUCLEOTIDE SEQUENCE [LARGE SCALE GENOMIC DNA]</scope>
    <source>
        <strain evidence="6">CA051B</strain>
    </source>
</reference>
<dbReference type="Pfam" id="PF00668">
    <property type="entry name" value="Condensation"/>
    <property type="match status" value="1"/>
</dbReference>
<dbReference type="GO" id="GO:0031177">
    <property type="term" value="F:phosphopantetheine binding"/>
    <property type="evidence" value="ECO:0007669"/>
    <property type="project" value="InterPro"/>
</dbReference>
<dbReference type="SUPFAM" id="SSF47336">
    <property type="entry name" value="ACP-like"/>
    <property type="match status" value="1"/>
</dbReference>
<sequence length="277" mass="30467">PTEELLASLWTEVLHLERVGITEDFFALGGHSLLATQLVSRIRAAFGVEVPLRALFEAPTIAALAPRIEAARQARAFQAPPLVPAPRTGALPLSFAQQRLWFIDQLAPGASTYNIPSILRLEGELHLEALRQSLTELVRRHEALRTTFSETQGQPFQRIASPTDLPLPTVDLSPLGEAALDEARRLASAEAQRPFDLASGPLVRALLLKLSPTEHVLVFTLHHIVSDGWSRGVLVREVAALYSAFAQGLPSPLPELPLQYADYALWQRSWLHGDVLE</sequence>
<dbReference type="AlphaFoldDB" id="A0A3A8MQN0"/>
<dbReference type="InterPro" id="IPR001242">
    <property type="entry name" value="Condensation_dom"/>
</dbReference>
<gene>
    <name evidence="5" type="ORF">D7V93_43615</name>
</gene>
<accession>A0A3A8MQN0</accession>
<dbReference type="InterPro" id="IPR009081">
    <property type="entry name" value="PP-bd_ACP"/>
</dbReference>
<evidence type="ECO:0000256" key="1">
    <source>
        <dbReference type="ARBA" id="ARBA00001957"/>
    </source>
</evidence>
<dbReference type="PANTHER" id="PTHR45527:SF1">
    <property type="entry name" value="FATTY ACID SYNTHASE"/>
    <property type="match status" value="1"/>
</dbReference>
<dbReference type="GO" id="GO:0003824">
    <property type="term" value="F:catalytic activity"/>
    <property type="evidence" value="ECO:0007669"/>
    <property type="project" value="InterPro"/>
</dbReference>
<evidence type="ECO:0000256" key="2">
    <source>
        <dbReference type="ARBA" id="ARBA00022450"/>
    </source>
</evidence>